<dbReference type="EMBL" id="GBXM01004224">
    <property type="protein sequence ID" value="JAI04354.1"/>
    <property type="molecule type" value="Transcribed_RNA"/>
</dbReference>
<organism evidence="1">
    <name type="scientific">Anguilla anguilla</name>
    <name type="common">European freshwater eel</name>
    <name type="synonym">Muraena anguilla</name>
    <dbReference type="NCBI Taxonomy" id="7936"/>
    <lineage>
        <taxon>Eukaryota</taxon>
        <taxon>Metazoa</taxon>
        <taxon>Chordata</taxon>
        <taxon>Craniata</taxon>
        <taxon>Vertebrata</taxon>
        <taxon>Euteleostomi</taxon>
        <taxon>Actinopterygii</taxon>
        <taxon>Neopterygii</taxon>
        <taxon>Teleostei</taxon>
        <taxon>Anguilliformes</taxon>
        <taxon>Anguillidae</taxon>
        <taxon>Anguilla</taxon>
    </lineage>
</organism>
<accession>A0A0E9XRP8</accession>
<reference evidence="1" key="1">
    <citation type="submission" date="2014-11" db="EMBL/GenBank/DDBJ databases">
        <authorList>
            <person name="Amaro Gonzalez C."/>
        </authorList>
    </citation>
    <scope>NUCLEOTIDE SEQUENCE</scope>
</reference>
<protein>
    <submittedName>
        <fullName evidence="1">Uncharacterized protein</fullName>
    </submittedName>
</protein>
<reference evidence="1" key="2">
    <citation type="journal article" date="2015" name="Fish Shellfish Immunol.">
        <title>Early steps in the European eel (Anguilla anguilla)-Vibrio vulnificus interaction in the gills: Role of the RtxA13 toxin.</title>
        <authorList>
            <person name="Callol A."/>
            <person name="Pajuelo D."/>
            <person name="Ebbesson L."/>
            <person name="Teles M."/>
            <person name="MacKenzie S."/>
            <person name="Amaro C."/>
        </authorList>
    </citation>
    <scope>NUCLEOTIDE SEQUENCE</scope>
</reference>
<name>A0A0E9XRP8_ANGAN</name>
<sequence length="13" mass="1458">MVAEPQTLLAEKK</sequence>
<proteinExistence type="predicted"/>
<evidence type="ECO:0000313" key="1">
    <source>
        <dbReference type="EMBL" id="JAI04354.1"/>
    </source>
</evidence>